<dbReference type="PANTHER" id="PTHR31632">
    <property type="entry name" value="IRON TRANSPORTER FTH1"/>
    <property type="match status" value="1"/>
</dbReference>
<evidence type="ECO:0000256" key="4">
    <source>
        <dbReference type="ARBA" id="ARBA00022989"/>
    </source>
</evidence>
<dbReference type="eggNOG" id="COG0672">
    <property type="taxonomic scope" value="Bacteria"/>
</dbReference>
<dbReference type="InterPro" id="IPR004923">
    <property type="entry name" value="FTR1/Fip1/EfeU"/>
</dbReference>
<evidence type="ECO:0000256" key="5">
    <source>
        <dbReference type="ARBA" id="ARBA00023136"/>
    </source>
</evidence>
<feature type="transmembrane region" description="Helical" evidence="6">
    <location>
        <begin position="378"/>
        <end position="397"/>
    </location>
</feature>
<evidence type="ECO:0000256" key="2">
    <source>
        <dbReference type="ARBA" id="ARBA00008333"/>
    </source>
</evidence>
<dbReference type="STRING" id="525904.Tter_2017"/>
<dbReference type="Pfam" id="PF03239">
    <property type="entry name" value="FTR1"/>
    <property type="match status" value="1"/>
</dbReference>
<evidence type="ECO:0000313" key="9">
    <source>
        <dbReference type="Proteomes" id="UP000000323"/>
    </source>
</evidence>
<evidence type="ECO:0000256" key="7">
    <source>
        <dbReference type="SAM" id="SignalP"/>
    </source>
</evidence>
<feature type="transmembrane region" description="Helical" evidence="6">
    <location>
        <begin position="138"/>
        <end position="165"/>
    </location>
</feature>
<dbReference type="OrthoDB" id="8215804at2"/>
<dbReference type="GO" id="GO:0015093">
    <property type="term" value="F:ferrous iron transmembrane transporter activity"/>
    <property type="evidence" value="ECO:0007669"/>
    <property type="project" value="TreeGrafter"/>
</dbReference>
<keyword evidence="4 6" id="KW-1133">Transmembrane helix</keyword>
<dbReference type="Proteomes" id="UP000000323">
    <property type="component" value="Chromosome 2"/>
</dbReference>
<feature type="transmembrane region" description="Helical" evidence="6">
    <location>
        <begin position="177"/>
        <end position="199"/>
    </location>
</feature>
<name>D1CGQ0_THET1</name>
<evidence type="ECO:0000313" key="8">
    <source>
        <dbReference type="EMBL" id="ACZ42921.1"/>
    </source>
</evidence>
<feature type="transmembrane region" description="Helical" evidence="6">
    <location>
        <begin position="286"/>
        <end position="312"/>
    </location>
</feature>
<sequence>MLRAILKLSVMTLVLVAVLSARGPSALAASEQVDVEREVAAIRSLMAESLEAYRAGDRERAYTLARAAYLDHFELVEIPLRIVDSSFTLEMEYKFAHWRSRIEDGAPVGEIEQIVRDIDGGLDETLALLQGPGMTGKALVTIASFSILFREGLEVILVLAALFGYVRTRDPRLRRPIALGALLAIPASIVTWALLSFVLNVAPVGRELLEAVVSLVAVAFLFYVSFWLLQRMEVRHWMEFLRSHVWEAVAAGNASALAVLGFVSVYREGAETALFYQALLWMAENMEAWILLGILLATAVLAVIGYAILWAGARLPVRVFLTTAMVMVMLLSVAMLGNAVRELQDADVISITSLFDTFPRINPFVAQFLGIYPTVETVAAQVALLLVYVIGGVYFYLGPARRARLAEARTRQA</sequence>
<dbReference type="GO" id="GO:0033573">
    <property type="term" value="C:high-affinity iron permease complex"/>
    <property type="evidence" value="ECO:0007669"/>
    <property type="project" value="InterPro"/>
</dbReference>
<feature type="transmembrane region" description="Helical" evidence="6">
    <location>
        <begin position="245"/>
        <end position="266"/>
    </location>
</feature>
<organism evidence="8 9">
    <name type="scientific">Thermobaculum terrenum (strain ATCC BAA-798 / CCMEE 7001 / YNP1)</name>
    <dbReference type="NCBI Taxonomy" id="525904"/>
    <lineage>
        <taxon>Bacteria</taxon>
        <taxon>Bacillati</taxon>
        <taxon>Chloroflexota</taxon>
        <taxon>Chloroflexia</taxon>
        <taxon>Candidatus Thermobaculales</taxon>
        <taxon>Candidatus Thermobaculaceae</taxon>
        <taxon>Thermobaculum</taxon>
    </lineage>
</organism>
<feature type="signal peptide" evidence="7">
    <location>
        <begin position="1"/>
        <end position="28"/>
    </location>
</feature>
<dbReference type="RefSeq" id="WP_012875952.1">
    <property type="nucleotide sequence ID" value="NC_013526.1"/>
</dbReference>
<keyword evidence="5 6" id="KW-0472">Membrane</keyword>
<feature type="transmembrane region" description="Helical" evidence="6">
    <location>
        <begin position="319"/>
        <end position="340"/>
    </location>
</feature>
<keyword evidence="7" id="KW-0732">Signal</keyword>
<evidence type="ECO:0000256" key="3">
    <source>
        <dbReference type="ARBA" id="ARBA00022692"/>
    </source>
</evidence>
<proteinExistence type="inferred from homology"/>
<reference evidence="9" key="1">
    <citation type="journal article" date="2010" name="Stand. Genomic Sci.">
        <title>Complete genome sequence of 'Thermobaculum terrenum' type strain (YNP1).</title>
        <authorList>
            <person name="Kiss H."/>
            <person name="Cleland D."/>
            <person name="Lapidus A."/>
            <person name="Lucas S."/>
            <person name="Glavina Del Rio T."/>
            <person name="Nolan M."/>
            <person name="Tice H."/>
            <person name="Han C."/>
            <person name="Goodwin L."/>
            <person name="Pitluck S."/>
            <person name="Liolios K."/>
            <person name="Ivanova N."/>
            <person name="Mavromatis K."/>
            <person name="Ovchinnikova G."/>
            <person name="Pati A."/>
            <person name="Chen A."/>
            <person name="Palaniappan K."/>
            <person name="Land M."/>
            <person name="Hauser L."/>
            <person name="Chang Y."/>
            <person name="Jeffries C."/>
            <person name="Lu M."/>
            <person name="Brettin T."/>
            <person name="Detter J."/>
            <person name="Goker M."/>
            <person name="Tindall B."/>
            <person name="Beck B."/>
            <person name="McDermott T."/>
            <person name="Woyke T."/>
            <person name="Bristow J."/>
            <person name="Eisen J."/>
            <person name="Markowitz V."/>
            <person name="Hugenholtz P."/>
            <person name="Kyrpides N."/>
            <person name="Klenk H."/>
            <person name="Cheng J."/>
        </authorList>
    </citation>
    <scope>NUCLEOTIDE SEQUENCE [LARGE SCALE GENOMIC DNA]</scope>
    <source>
        <strain evidence="9">ATCC BAA-798 / YNP1</strain>
    </source>
</reference>
<accession>D1CGQ0</accession>
<gene>
    <name evidence="8" type="ordered locus">Tter_2017</name>
</gene>
<keyword evidence="3 6" id="KW-0812">Transmembrane</keyword>
<evidence type="ECO:0000256" key="1">
    <source>
        <dbReference type="ARBA" id="ARBA00004141"/>
    </source>
</evidence>
<feature type="chain" id="PRO_5003021643" evidence="7">
    <location>
        <begin position="29"/>
        <end position="413"/>
    </location>
</feature>
<keyword evidence="9" id="KW-1185">Reference proteome</keyword>
<dbReference type="EMBL" id="CP001826">
    <property type="protein sequence ID" value="ACZ42921.1"/>
    <property type="molecule type" value="Genomic_DNA"/>
</dbReference>
<comment type="subcellular location">
    <subcellularLocation>
        <location evidence="1">Membrane</location>
        <topology evidence="1">Multi-pass membrane protein</topology>
    </subcellularLocation>
</comment>
<comment type="similarity">
    <text evidence="2">Belongs to the oxidase-dependent Fe transporter (OFeT) (TC 9.A.10.1) family.</text>
</comment>
<feature type="transmembrane region" description="Helical" evidence="6">
    <location>
        <begin position="211"/>
        <end position="229"/>
    </location>
</feature>
<dbReference type="PANTHER" id="PTHR31632:SF2">
    <property type="entry name" value="PLASMA MEMBRANE IRON PERMEASE"/>
    <property type="match status" value="1"/>
</dbReference>
<dbReference type="KEGG" id="ttr:Tter_2017"/>
<dbReference type="AlphaFoldDB" id="D1CGQ0"/>
<evidence type="ECO:0000256" key="6">
    <source>
        <dbReference type="SAM" id="Phobius"/>
    </source>
</evidence>
<dbReference type="HOGENOM" id="CLU_023979_2_0_0"/>
<protein>
    <submittedName>
        <fullName evidence="8">Iron permease FTR1</fullName>
    </submittedName>
</protein>